<feature type="binding site" evidence="15">
    <location>
        <position position="864"/>
    </location>
    <ligand>
        <name>Mo-molybdopterin</name>
        <dbReference type="ChEBI" id="CHEBI:71302"/>
    </ligand>
    <ligandPart>
        <name>Mo</name>
        <dbReference type="ChEBI" id="CHEBI:28685"/>
    </ligandPart>
</feature>
<dbReference type="PANTHER" id="PTHR11908:SF132">
    <property type="entry name" value="ALDEHYDE OXIDASE 1-RELATED"/>
    <property type="match status" value="1"/>
</dbReference>
<feature type="binding site" evidence="14">
    <location>
        <position position="362"/>
    </location>
    <ligand>
        <name>FAD</name>
        <dbReference type="ChEBI" id="CHEBI:57692"/>
    </ligand>
</feature>
<dbReference type="InterPro" id="IPR005107">
    <property type="entry name" value="CO_DH_flav_C"/>
</dbReference>
<dbReference type="SUPFAM" id="SSF55447">
    <property type="entry name" value="CO dehydrogenase flavoprotein C-terminal domain-like"/>
    <property type="match status" value="1"/>
</dbReference>
<evidence type="ECO:0000256" key="7">
    <source>
        <dbReference type="ARBA" id="ARBA00022827"/>
    </source>
</evidence>
<evidence type="ECO:0000256" key="2">
    <source>
        <dbReference type="ARBA" id="ARBA00006849"/>
    </source>
</evidence>
<evidence type="ECO:0000256" key="13">
    <source>
        <dbReference type="PIRSR" id="PIRSR000127-1"/>
    </source>
</evidence>
<dbReference type="InterPro" id="IPR016169">
    <property type="entry name" value="FAD-bd_PCMH_sub2"/>
</dbReference>
<keyword evidence="20" id="KW-1185">Reference proteome</keyword>
<feature type="binding site" evidence="14">
    <location>
        <begin position="346"/>
        <end position="350"/>
    </location>
    <ligand>
        <name>FAD</name>
        <dbReference type="ChEBI" id="CHEBI:57692"/>
    </ligand>
</feature>
<keyword evidence="11" id="KW-0520">NAD</keyword>
<dbReference type="InterPro" id="IPR002888">
    <property type="entry name" value="2Fe-2S-bd"/>
</dbReference>
<evidence type="ECO:0000256" key="4">
    <source>
        <dbReference type="ARBA" id="ARBA00022630"/>
    </source>
</evidence>
<feature type="binding site" evidence="14">
    <location>
        <position position="438"/>
    </location>
    <ligand>
        <name>FAD</name>
        <dbReference type="ChEBI" id="CHEBI:57692"/>
    </ligand>
</feature>
<dbReference type="Gene3D" id="3.30.365.10">
    <property type="entry name" value="Aldehyde oxidase/xanthine dehydrogenase, molybdopterin binding domain"/>
    <property type="match status" value="4"/>
</dbReference>
<dbReference type="Gene3D" id="3.30.390.50">
    <property type="entry name" value="CO dehydrogenase flavoprotein, C-terminal domain"/>
    <property type="match status" value="1"/>
</dbReference>
<comment type="cofactor">
    <cofactor evidence="12">
        <name>[2Fe-2S] cluster</name>
        <dbReference type="ChEBI" id="CHEBI:190135"/>
    </cofactor>
</comment>
<feature type="active site" description="Proton acceptor" evidence="13">
    <location>
        <position position="1331"/>
    </location>
</feature>
<dbReference type="Pfam" id="PF00111">
    <property type="entry name" value="Fer2"/>
    <property type="match status" value="1"/>
</dbReference>
<accession>A0ABD3GCX2</accession>
<evidence type="ECO:0000256" key="1">
    <source>
        <dbReference type="ARBA" id="ARBA00001974"/>
    </source>
</evidence>
<evidence type="ECO:0000256" key="9">
    <source>
        <dbReference type="ARBA" id="ARBA00023004"/>
    </source>
</evidence>
<dbReference type="Pfam" id="PF20256">
    <property type="entry name" value="MoCoBD_2"/>
    <property type="match status" value="1"/>
</dbReference>
<dbReference type="InterPro" id="IPR036856">
    <property type="entry name" value="Ald_Oxase/Xan_DH_a/b_sf"/>
</dbReference>
<feature type="domain" description="FAD-binding PCMH-type" evidence="18">
    <location>
        <begin position="233"/>
        <end position="423"/>
    </location>
</feature>
<dbReference type="SUPFAM" id="SSF47741">
    <property type="entry name" value="CO dehydrogenase ISP C-domain like"/>
    <property type="match status" value="1"/>
</dbReference>
<feature type="binding site" evidence="15">
    <location>
        <position position="54"/>
    </location>
    <ligand>
        <name>[2Fe-2S] cluster</name>
        <dbReference type="ChEBI" id="CHEBI:190135"/>
        <label>1</label>
    </ligand>
</feature>
<dbReference type="Pfam" id="PF01315">
    <property type="entry name" value="Ald_Xan_dh_C"/>
    <property type="match status" value="1"/>
</dbReference>
<feature type="binding site" evidence="14">
    <location>
        <position position="413"/>
    </location>
    <ligand>
        <name>FAD</name>
        <dbReference type="ChEBI" id="CHEBI:57692"/>
    </ligand>
</feature>
<dbReference type="InterPro" id="IPR016167">
    <property type="entry name" value="FAD-bd_PCMH_sub1"/>
</dbReference>
<keyword evidence="5 15" id="KW-0001">2Fe-2S</keyword>
<dbReference type="InterPro" id="IPR002346">
    <property type="entry name" value="Mopterin_DH_FAD-bd"/>
</dbReference>
<keyword evidence="9 15" id="KW-0408">Iron</keyword>
<comment type="cofactor">
    <cofactor evidence="15">
        <name>Mo-molybdopterin</name>
        <dbReference type="ChEBI" id="CHEBI:71302"/>
    </cofactor>
    <text evidence="15">Binds 1 Mo-molybdopterin (Mo-MPT) cofactor per subunit.</text>
</comment>
<dbReference type="PIRSF" id="PIRSF000127">
    <property type="entry name" value="Xanthine_DH"/>
    <property type="match status" value="1"/>
</dbReference>
<dbReference type="Pfam" id="PF01799">
    <property type="entry name" value="Fer2_2"/>
    <property type="match status" value="1"/>
</dbReference>
<dbReference type="InterPro" id="IPR036010">
    <property type="entry name" value="2Fe-2S_ferredoxin-like_sf"/>
</dbReference>
<dbReference type="SUPFAM" id="SSF56176">
    <property type="entry name" value="FAD-binding/transporter-associated domain-like"/>
    <property type="match status" value="1"/>
</dbReference>
<feature type="binding site" evidence="15">
    <location>
        <position position="76"/>
    </location>
    <ligand>
        <name>[2Fe-2S] cluster</name>
        <dbReference type="ChEBI" id="CHEBI:190135"/>
        <label>1</label>
    </ligand>
</feature>
<evidence type="ECO:0000259" key="18">
    <source>
        <dbReference type="PROSITE" id="PS51387"/>
    </source>
</evidence>
<comment type="cofactor">
    <cofactor evidence="15">
        <name>[2Fe-2S] cluster</name>
        <dbReference type="ChEBI" id="CHEBI:190135"/>
    </cofactor>
    <text evidence="15">Binds 2 [2Fe-2S] clusters.</text>
</comment>
<dbReference type="SUPFAM" id="SSF56003">
    <property type="entry name" value="Molybdenum cofactor-binding domain"/>
    <property type="match status" value="1"/>
</dbReference>
<dbReference type="GO" id="GO:0051537">
    <property type="term" value="F:2 iron, 2 sulfur cluster binding"/>
    <property type="evidence" value="ECO:0007669"/>
    <property type="project" value="UniProtKB-KW"/>
</dbReference>
<dbReference type="Pfam" id="PF00941">
    <property type="entry name" value="FAD_binding_5"/>
    <property type="match status" value="1"/>
</dbReference>
<keyword evidence="3 15" id="KW-0500">Molybdenum</keyword>
<dbReference type="InterPro" id="IPR000674">
    <property type="entry name" value="Ald_Oxase/Xan_DH_a/b"/>
</dbReference>
<dbReference type="Gene3D" id="3.30.43.10">
    <property type="entry name" value="Uridine Diphospho-n-acetylenolpyruvylglucosamine Reductase, domain 2"/>
    <property type="match status" value="1"/>
</dbReference>
<dbReference type="GO" id="GO:0016491">
    <property type="term" value="F:oxidoreductase activity"/>
    <property type="evidence" value="ECO:0007669"/>
    <property type="project" value="UniProtKB-KW"/>
</dbReference>
<dbReference type="SUPFAM" id="SSF54665">
    <property type="entry name" value="CO dehydrogenase molybdoprotein N-domain-like"/>
    <property type="match status" value="1"/>
</dbReference>
<keyword evidence="7 14" id="KW-0274">FAD</keyword>
<name>A0ABD3GCX2_9MARC</name>
<protein>
    <recommendedName>
        <fullName evidence="21">Aldehyde oxidase</fullName>
    </recommendedName>
</protein>
<dbReference type="Pfam" id="PF03450">
    <property type="entry name" value="CO_deh_flav_C"/>
    <property type="match status" value="1"/>
</dbReference>
<evidence type="ECO:0000256" key="10">
    <source>
        <dbReference type="ARBA" id="ARBA00023014"/>
    </source>
</evidence>
<dbReference type="Gene3D" id="1.10.150.120">
    <property type="entry name" value="[2Fe-2S]-binding domain"/>
    <property type="match status" value="1"/>
</dbReference>
<dbReference type="InterPro" id="IPR016166">
    <property type="entry name" value="FAD-bd_PCMH"/>
</dbReference>
<dbReference type="SUPFAM" id="SSF54292">
    <property type="entry name" value="2Fe-2S ferredoxin-like"/>
    <property type="match status" value="1"/>
</dbReference>
<comment type="caution">
    <text evidence="19">The sequence shown here is derived from an EMBL/GenBank/DDBJ whole genome shotgun (WGS) entry which is preliminary data.</text>
</comment>
<dbReference type="Gene3D" id="3.90.1170.50">
    <property type="entry name" value="Aldehyde oxidase/xanthine dehydrogenase, a/b hammerhead"/>
    <property type="match status" value="1"/>
</dbReference>
<dbReference type="InterPro" id="IPR001041">
    <property type="entry name" value="2Fe-2S_ferredoxin-type"/>
</dbReference>
<evidence type="ECO:0000256" key="6">
    <source>
        <dbReference type="ARBA" id="ARBA00022723"/>
    </source>
</evidence>
<dbReference type="InterPro" id="IPR016208">
    <property type="entry name" value="Ald_Oxase/xanthine_DH-like"/>
</dbReference>
<comment type="similarity">
    <text evidence="2">Belongs to the xanthine dehydrogenase family.</text>
</comment>
<feature type="domain" description="2Fe-2S ferredoxin-type" evidence="17">
    <location>
        <begin position="7"/>
        <end position="94"/>
    </location>
</feature>
<dbReference type="InterPro" id="IPR036884">
    <property type="entry name" value="2Fe-2S-bd_dom_sf"/>
</dbReference>
<dbReference type="PROSITE" id="PS00197">
    <property type="entry name" value="2FE2S_FER_1"/>
    <property type="match status" value="1"/>
</dbReference>
<dbReference type="PROSITE" id="PS51387">
    <property type="entry name" value="FAD_PCMH"/>
    <property type="match status" value="1"/>
</dbReference>
<comment type="cofactor">
    <cofactor evidence="1 14">
        <name>FAD</name>
        <dbReference type="ChEBI" id="CHEBI:57692"/>
    </cofactor>
</comment>
<dbReference type="InterPro" id="IPR046867">
    <property type="entry name" value="AldOxase/xan_DH_MoCoBD2"/>
</dbReference>
<evidence type="ECO:0000256" key="3">
    <source>
        <dbReference type="ARBA" id="ARBA00022505"/>
    </source>
</evidence>
<dbReference type="SMART" id="SM01008">
    <property type="entry name" value="Ald_Xan_dh_C"/>
    <property type="match status" value="1"/>
</dbReference>
<dbReference type="Gene3D" id="3.30.465.10">
    <property type="match status" value="1"/>
</dbReference>
<evidence type="ECO:0008006" key="21">
    <source>
        <dbReference type="Google" id="ProtNLM"/>
    </source>
</evidence>
<evidence type="ECO:0000256" key="12">
    <source>
        <dbReference type="ARBA" id="ARBA00034078"/>
    </source>
</evidence>
<dbReference type="FunFam" id="3.10.20.30:FF:000012">
    <property type="entry name" value="Xanthine dehydrogenase/oxidase"/>
    <property type="match status" value="1"/>
</dbReference>
<feature type="binding site" evidence="15">
    <location>
        <position position="160"/>
    </location>
    <ligand>
        <name>[2Fe-2S] cluster</name>
        <dbReference type="ChEBI" id="CHEBI:190135"/>
        <label>2</label>
    </ligand>
</feature>
<dbReference type="Proteomes" id="UP001633002">
    <property type="component" value="Unassembled WGS sequence"/>
</dbReference>
<dbReference type="InterPro" id="IPR036683">
    <property type="entry name" value="CO_DH_flav_C_dom_sf"/>
</dbReference>
<dbReference type="InterPro" id="IPR008274">
    <property type="entry name" value="AldOxase/xan_DH_MoCoBD1"/>
</dbReference>
<dbReference type="FunFam" id="3.30.365.10:FF:000001">
    <property type="entry name" value="Xanthine dehydrogenase oxidase"/>
    <property type="match status" value="1"/>
</dbReference>
<sequence length="1407" mass="153581">MGKAIRSNLVFALNGERVELNDVDPQTTLLSYIRNETDYKGTKRGCGEGGCGSCVVLLSKYDPESKEVEEYTINSCLAPVCSVDGCAVTTTEGFKRGKEPHPVHTRLAGFHASQCGFCTPGMAVTIASSLRKCSRQNKEDGSTKQLVCADAEKFIAGNLCRCTGYRPILDACKSFAADVDIEDLGINTFWESSEDEDLKKSTLKLSHQPEEHPKFPSYLENPSGEILEVTSIRPGEERAWRSASTLTELFDIHSKERDEKKRDVHFVVGNTSSGVYKDFKPSVYIDISKIPELQRIAQTDSALEVGAAVSLSKLISYLSKSGGPVFSELADHLRKVANQHVRNRGSVGGNLIMSKKHGFASDVATILLGVGSRVTITSAKDKTLKEILKPSLQTHTIDLEDFLAGPPLETSILQSIHIPLWERLSEEKSERVLCRTYRSSPRVNGNAVSSINAAFLALVQASEPDGSKPASRVSQVRLAFGALGGPHAIRAKETEKYLNEKIITVDVLREAVRTLREELTSSARDDQLHTAEYRVSVGVGYLFKFFKPLITETDLDSPPSYENGVDGVLGDDHVGNGGHEDACGNGVTNGSAAKETGARSFGRNARKTDRREGFSGKQSFPIWNEHYPVSQPTGKFAAVLQGTGEAVYVDDIPLPAGSLHAALVCSKKALAKITAVDASDALASPGAKSFISVKDIPPNGENVGNIFAMTQTRDRIFAEDSVGFVGHPIGVMVADSYEHALEAARKVKVEYDETVLGRPILTVEEAAAKNLFKTTFLDILGKASIGENLEKGDFRIENVELFAGGQYYFYMETQTTLAIPDEDDCITVYSSTQSPEPLQLALAAALGVPLHNVRVITRRLGGAFGGKNTKSQMIAVACALAAFVLKKPVRMTLDRNTDMEYCGGRHESKARYTVEFNKDGKIKSLDTFVLMNGGYDDDYKDLMGLLMTKAMRCYNWTTWRHETKVCRTNLPGRSMMRAPGEIQGNFFSESIIEDVASFLGMDPAQVREVNLHTYESAAKFYGPAASSKGYFTLPKIWQRLKDSSHYGARKISVREFNQKHMWLKRGISINPILYPCLQQPRLARVTIFADGSVAVESGGTEMGQGLFTKVQQATAYGLSQLWNEKGAGKVPLSKIRIVQNDSISLGNAGNTNAGTTSEGTCEAAVSACNVLVNTLRPVLEELQSEGTETPSWEAVVAKAKGKNLPLSAQGRHSYVNYHETEYLVCGAAVSEVEVDVLTGGVTILQTDILYDTGKSLNPAVDIGQIEGAFVQGVGYFVTEEVKWDENGVLITNGTWTYKPPTTDNIPHQFNVELLNTAVDPSRILSSKSAGEPPLLLATSVHNSIREAIRSARADLQLLAENEPVSRKEKGGPHFLMHSSVTMQNVKKLCGLDTVEQYLDWLSKSKLR</sequence>
<dbReference type="InterPro" id="IPR037165">
    <property type="entry name" value="AldOxase/xan_DH_Mopterin-bd_sf"/>
</dbReference>
<evidence type="ECO:0000256" key="14">
    <source>
        <dbReference type="PIRSR" id="PIRSR000127-2"/>
    </source>
</evidence>
<dbReference type="InterPro" id="IPR036318">
    <property type="entry name" value="FAD-bd_PCMH-like_sf"/>
</dbReference>
<evidence type="ECO:0000256" key="16">
    <source>
        <dbReference type="SAM" id="MobiDB-lite"/>
    </source>
</evidence>
<evidence type="ECO:0000313" key="19">
    <source>
        <dbReference type="EMBL" id="KAL3677013.1"/>
    </source>
</evidence>
<dbReference type="Pfam" id="PF02738">
    <property type="entry name" value="MoCoBD_1"/>
    <property type="match status" value="1"/>
</dbReference>
<keyword evidence="4" id="KW-0285">Flavoprotein</keyword>
<dbReference type="InterPro" id="IPR012675">
    <property type="entry name" value="Beta-grasp_dom_sf"/>
</dbReference>
<dbReference type="EMBL" id="JBJQOH010000008">
    <property type="protein sequence ID" value="KAL3677013.1"/>
    <property type="molecule type" value="Genomic_DNA"/>
</dbReference>
<organism evidence="19 20">
    <name type="scientific">Riccia sorocarpa</name>
    <dbReference type="NCBI Taxonomy" id="122646"/>
    <lineage>
        <taxon>Eukaryota</taxon>
        <taxon>Viridiplantae</taxon>
        <taxon>Streptophyta</taxon>
        <taxon>Embryophyta</taxon>
        <taxon>Marchantiophyta</taxon>
        <taxon>Marchantiopsida</taxon>
        <taxon>Marchantiidae</taxon>
        <taxon>Marchantiales</taxon>
        <taxon>Ricciaceae</taxon>
        <taxon>Riccia</taxon>
    </lineage>
</organism>
<feature type="binding site" evidence="15">
    <location>
        <position position="46"/>
    </location>
    <ligand>
        <name>[2Fe-2S] cluster</name>
        <dbReference type="ChEBI" id="CHEBI:190135"/>
        <label>1</label>
    </ligand>
</feature>
<proteinExistence type="inferred from homology"/>
<feature type="region of interest" description="Disordered" evidence="16">
    <location>
        <begin position="583"/>
        <end position="617"/>
    </location>
</feature>
<evidence type="ECO:0000256" key="11">
    <source>
        <dbReference type="ARBA" id="ARBA00023027"/>
    </source>
</evidence>
<keyword evidence="6 15" id="KW-0479">Metal-binding</keyword>
<reference evidence="19 20" key="1">
    <citation type="submission" date="2024-09" db="EMBL/GenBank/DDBJ databases">
        <title>Chromosome-scale assembly of Riccia sorocarpa.</title>
        <authorList>
            <person name="Paukszto L."/>
        </authorList>
    </citation>
    <scope>NUCLEOTIDE SEQUENCE [LARGE SCALE GENOMIC DNA]</scope>
    <source>
        <strain evidence="19">LP-2024</strain>
        <tissue evidence="19">Aerial parts of the thallus</tissue>
    </source>
</reference>
<dbReference type="GO" id="GO:0046872">
    <property type="term" value="F:metal ion binding"/>
    <property type="evidence" value="ECO:0007669"/>
    <property type="project" value="UniProtKB-KW"/>
</dbReference>
<evidence type="ECO:0000256" key="15">
    <source>
        <dbReference type="PIRSR" id="PIRSR000127-3"/>
    </source>
</evidence>
<evidence type="ECO:0000256" key="5">
    <source>
        <dbReference type="ARBA" id="ARBA00022714"/>
    </source>
</evidence>
<dbReference type="SMART" id="SM01092">
    <property type="entry name" value="CO_deh_flav_C"/>
    <property type="match status" value="1"/>
</dbReference>
<feature type="binding site" evidence="15">
    <location>
        <position position="1153"/>
    </location>
    <ligand>
        <name>Mo-molybdopterin</name>
        <dbReference type="ChEBI" id="CHEBI:71302"/>
    </ligand>
    <ligandPart>
        <name>Mo</name>
        <dbReference type="ChEBI" id="CHEBI:28685"/>
    </ligandPart>
</feature>
<feature type="binding site" evidence="15">
    <location>
        <position position="977"/>
    </location>
    <ligand>
        <name>Mo-molybdopterin</name>
        <dbReference type="ChEBI" id="CHEBI:71302"/>
    </ligand>
    <ligandPart>
        <name>Mo</name>
        <dbReference type="ChEBI" id="CHEBI:28685"/>
    </ligandPart>
</feature>
<evidence type="ECO:0000259" key="17">
    <source>
        <dbReference type="PROSITE" id="PS51085"/>
    </source>
</evidence>
<feature type="binding site" evidence="15">
    <location>
        <position position="51"/>
    </location>
    <ligand>
        <name>[2Fe-2S] cluster</name>
        <dbReference type="ChEBI" id="CHEBI:190135"/>
        <label>1</label>
    </ligand>
</feature>
<keyword evidence="8" id="KW-0560">Oxidoreductase</keyword>
<feature type="binding site" evidence="15">
    <location>
        <position position="833"/>
    </location>
    <ligand>
        <name>Mo-molybdopterin</name>
        <dbReference type="ChEBI" id="CHEBI:71302"/>
    </ligand>
    <ligandPart>
        <name>Mo</name>
        <dbReference type="ChEBI" id="CHEBI:28685"/>
    </ligandPart>
</feature>
<dbReference type="Gene3D" id="3.10.20.30">
    <property type="match status" value="1"/>
</dbReference>
<evidence type="ECO:0000313" key="20">
    <source>
        <dbReference type="Proteomes" id="UP001633002"/>
    </source>
</evidence>
<feature type="binding site" evidence="15">
    <location>
        <position position="115"/>
    </location>
    <ligand>
        <name>[2Fe-2S] cluster</name>
        <dbReference type="ChEBI" id="CHEBI:190135"/>
        <label>2</label>
    </ligand>
</feature>
<dbReference type="PANTHER" id="PTHR11908">
    <property type="entry name" value="XANTHINE DEHYDROGENASE"/>
    <property type="match status" value="1"/>
</dbReference>
<dbReference type="InterPro" id="IPR006058">
    <property type="entry name" value="2Fe2S_fd_BS"/>
</dbReference>
<gene>
    <name evidence="19" type="ORF">R1sor_026961</name>
</gene>
<keyword evidence="10 15" id="KW-0411">Iron-sulfur</keyword>
<dbReference type="PROSITE" id="PS51085">
    <property type="entry name" value="2FE2S_FER_2"/>
    <property type="match status" value="1"/>
</dbReference>
<feature type="binding site" evidence="15">
    <location>
        <position position="162"/>
    </location>
    <ligand>
        <name>[2Fe-2S] cluster</name>
        <dbReference type="ChEBI" id="CHEBI:190135"/>
        <label>2</label>
    </ligand>
</feature>
<evidence type="ECO:0000256" key="8">
    <source>
        <dbReference type="ARBA" id="ARBA00023002"/>
    </source>
</evidence>
<feature type="binding site" evidence="15">
    <location>
        <position position="118"/>
    </location>
    <ligand>
        <name>[2Fe-2S] cluster</name>
        <dbReference type="ChEBI" id="CHEBI:190135"/>
        <label>2</label>
    </ligand>
</feature>